<dbReference type="InterPro" id="IPR000504">
    <property type="entry name" value="RRM_dom"/>
</dbReference>
<dbReference type="InterPro" id="IPR050374">
    <property type="entry name" value="RRT5_SRSF_SR"/>
</dbReference>
<dbReference type="PANTHER" id="PTHR23003:SF3">
    <property type="entry name" value="FI21236P1-RELATED"/>
    <property type="match status" value="1"/>
</dbReference>
<dbReference type="InterPro" id="IPR035979">
    <property type="entry name" value="RBD_domain_sf"/>
</dbReference>
<dbReference type="AlphaFoldDB" id="A0A0H2RD96"/>
<evidence type="ECO:0000313" key="5">
    <source>
        <dbReference type="EMBL" id="KLO09860.1"/>
    </source>
</evidence>
<gene>
    <name evidence="5" type="ORF">SCHPADRAFT_833449</name>
</gene>
<dbReference type="FunFam" id="3.30.70.330:FF:000145">
    <property type="entry name" value="Putative RNP domain-containing protein"/>
    <property type="match status" value="1"/>
</dbReference>
<protein>
    <submittedName>
        <fullName evidence="5">RNA-binding domain-containing protein</fullName>
    </submittedName>
</protein>
<sequence length="408" mass="43680">MNADHDEATEFAKVSKRENRVYVGNLSYDVRYRDLMEFMRGAGEVLFAEVLVTPTGVSKGCGIVEFSSQEDAQRAIRELSEVTLLGRPVFIREDRENESRFGATPVPGKIGMAMAGQGFDARPPPRPASHNIYGGSSGSGQNPGNQLYIGNLPYQAGWQNLKDLFRQAGNIVRADINIGADGRAKGSGTVIFETVKDAQNAISMYNGYEWYGRILEVREDRFAGLTGPGSYRGSLRGAPRGAGRGGRGFRGGRGGFGGGGSEGRSFDQNLYADYPGPDQQASGGSGARDGYQSSSGGGGYGTGYDAPPSKQIMASNLPWSTANEDLVELFETTGVVELAEILFDGTRSKGAGVVQFSQIEEAQTAIAKFQNYIYGGRPLNVSFNDYVHRFTAGAAKGGQIAPMQAEMM</sequence>
<evidence type="ECO:0000313" key="6">
    <source>
        <dbReference type="Proteomes" id="UP000053477"/>
    </source>
</evidence>
<feature type="domain" description="RRM" evidence="4">
    <location>
        <begin position="19"/>
        <end position="96"/>
    </location>
</feature>
<dbReference type="GO" id="GO:0005737">
    <property type="term" value="C:cytoplasm"/>
    <property type="evidence" value="ECO:0007669"/>
    <property type="project" value="TreeGrafter"/>
</dbReference>
<dbReference type="FunCoup" id="A0A0H2RD96">
    <property type="interactions" value="288"/>
</dbReference>
<dbReference type="GO" id="GO:0003729">
    <property type="term" value="F:mRNA binding"/>
    <property type="evidence" value="ECO:0007669"/>
    <property type="project" value="TreeGrafter"/>
</dbReference>
<dbReference type="SUPFAM" id="SSF54928">
    <property type="entry name" value="RNA-binding domain, RBD"/>
    <property type="match status" value="2"/>
</dbReference>
<evidence type="ECO:0000256" key="1">
    <source>
        <dbReference type="ARBA" id="ARBA00022884"/>
    </source>
</evidence>
<organism evidence="5 6">
    <name type="scientific">Schizopora paradoxa</name>
    <dbReference type="NCBI Taxonomy" id="27342"/>
    <lineage>
        <taxon>Eukaryota</taxon>
        <taxon>Fungi</taxon>
        <taxon>Dikarya</taxon>
        <taxon>Basidiomycota</taxon>
        <taxon>Agaricomycotina</taxon>
        <taxon>Agaricomycetes</taxon>
        <taxon>Hymenochaetales</taxon>
        <taxon>Schizoporaceae</taxon>
        <taxon>Schizopora</taxon>
    </lineage>
</organism>
<dbReference type="Pfam" id="PF00076">
    <property type="entry name" value="RRM_1"/>
    <property type="match status" value="3"/>
</dbReference>
<dbReference type="OrthoDB" id="1049195at2759"/>
<dbReference type="GO" id="GO:1990904">
    <property type="term" value="C:ribonucleoprotein complex"/>
    <property type="evidence" value="ECO:0007669"/>
    <property type="project" value="TreeGrafter"/>
</dbReference>
<dbReference type="GO" id="GO:0005634">
    <property type="term" value="C:nucleus"/>
    <property type="evidence" value="ECO:0007669"/>
    <property type="project" value="TreeGrafter"/>
</dbReference>
<feature type="region of interest" description="Disordered" evidence="3">
    <location>
        <begin position="226"/>
        <end position="305"/>
    </location>
</feature>
<keyword evidence="6" id="KW-1185">Reference proteome</keyword>
<evidence type="ECO:0000256" key="2">
    <source>
        <dbReference type="PROSITE-ProRule" id="PRU00176"/>
    </source>
</evidence>
<feature type="compositionally biased region" description="Gly residues" evidence="3">
    <location>
        <begin position="240"/>
        <end position="262"/>
    </location>
</feature>
<proteinExistence type="predicted"/>
<evidence type="ECO:0000256" key="3">
    <source>
        <dbReference type="SAM" id="MobiDB-lite"/>
    </source>
</evidence>
<accession>A0A0H2RD96</accession>
<dbReference type="Gene3D" id="3.30.70.330">
    <property type="match status" value="3"/>
</dbReference>
<evidence type="ECO:0000259" key="4">
    <source>
        <dbReference type="PROSITE" id="PS50102"/>
    </source>
</evidence>
<name>A0A0H2RD96_9AGAM</name>
<feature type="domain" description="RRM" evidence="4">
    <location>
        <begin position="145"/>
        <end position="222"/>
    </location>
</feature>
<feature type="domain" description="RRM" evidence="4">
    <location>
        <begin position="310"/>
        <end position="386"/>
    </location>
</feature>
<dbReference type="PANTHER" id="PTHR23003">
    <property type="entry name" value="RNA RECOGNITION MOTIF RRM DOMAIN CONTAINING PROTEIN"/>
    <property type="match status" value="1"/>
</dbReference>
<dbReference type="PROSITE" id="PS50102">
    <property type="entry name" value="RRM"/>
    <property type="match status" value="3"/>
</dbReference>
<dbReference type="InterPro" id="IPR012677">
    <property type="entry name" value="Nucleotide-bd_a/b_plait_sf"/>
</dbReference>
<keyword evidence="1 2" id="KW-0694">RNA-binding</keyword>
<reference evidence="5 6" key="1">
    <citation type="submission" date="2015-04" db="EMBL/GenBank/DDBJ databases">
        <title>Complete genome sequence of Schizopora paradoxa KUC8140, a cosmopolitan wood degrader in East Asia.</title>
        <authorList>
            <consortium name="DOE Joint Genome Institute"/>
            <person name="Min B."/>
            <person name="Park H."/>
            <person name="Jang Y."/>
            <person name="Kim J.-J."/>
            <person name="Kim K.H."/>
            <person name="Pangilinan J."/>
            <person name="Lipzen A."/>
            <person name="Riley R."/>
            <person name="Grigoriev I.V."/>
            <person name="Spatafora J.W."/>
            <person name="Choi I.-G."/>
        </authorList>
    </citation>
    <scope>NUCLEOTIDE SEQUENCE [LARGE SCALE GENOMIC DNA]</scope>
    <source>
        <strain evidence="5 6">KUC8140</strain>
    </source>
</reference>
<dbReference type="STRING" id="27342.A0A0H2RD96"/>
<dbReference type="InParanoid" id="A0A0H2RD96"/>
<dbReference type="SMART" id="SM00360">
    <property type="entry name" value="RRM"/>
    <property type="match status" value="3"/>
</dbReference>
<dbReference type="EMBL" id="KQ086043">
    <property type="protein sequence ID" value="KLO09860.1"/>
    <property type="molecule type" value="Genomic_DNA"/>
</dbReference>
<dbReference type="Proteomes" id="UP000053477">
    <property type="component" value="Unassembled WGS sequence"/>
</dbReference>